<keyword evidence="3" id="KW-0456">Lyase</keyword>
<comment type="similarity">
    <text evidence="1">Belongs to the transglycosylase Slt family.</text>
</comment>
<evidence type="ECO:0000256" key="1">
    <source>
        <dbReference type="ARBA" id="ARBA00007734"/>
    </source>
</evidence>
<dbReference type="SMART" id="SM00257">
    <property type="entry name" value="LysM"/>
    <property type="match status" value="3"/>
</dbReference>
<dbReference type="CDD" id="cd00118">
    <property type="entry name" value="LysM"/>
    <property type="match status" value="3"/>
</dbReference>
<evidence type="ECO:0000259" key="2">
    <source>
        <dbReference type="PROSITE" id="PS51782"/>
    </source>
</evidence>
<comment type="caution">
    <text evidence="3">The sequence shown here is derived from an EMBL/GenBank/DDBJ whole genome shotgun (WGS) entry which is preliminary data.</text>
</comment>
<name>A0ABV2SP13_9GAMM</name>
<dbReference type="EC" id="4.2.2.-" evidence="3"/>
<evidence type="ECO:0000313" key="3">
    <source>
        <dbReference type="EMBL" id="MET4759507.1"/>
    </source>
</evidence>
<sequence length="545" mass="61376">MSLSQPSCNKNTSVNPTDFKSEKKSIARLAGTAAMMLVLTGCQTVNDLDTGSTEAVQKKTVHQPVARAKKTKAPTAKPVVEKRPQDLWERIRRGLGMNLDNNHPWVMTELRWYAKNQGYFNRVADRSAPYLYFIIKEAEERGVPLELALMPVVESAYDPFAYSHAGASGLWQFMPATGTDYGLEQNWWYDGRRDVVAATRAALDYMVRLHNAFGDWELALAAFNSGPGRVQRAINRNRSKGKPTTFWDLGLPRETTAYVPKLIALGKIVRDPEKYGISLKPVPNKPYFAKVKTGGQLDMAKAAELSGISLNELYRLNPGLNRWSTPPEGPDHLLVPVDKAKSFQKELAGLPAEDRLRWKRYTVKSGDSLSTIARRYETRSQLIREVNKMDGDMIRVGQSLLIPVPANGKENYTLTASQRRKAQQNSNVSGRYKVDYTVKSGDSFWTISRQFSVGINELARWNNMAPRDTLRVGQKLAIWSKGSGSSDSIIRRVNYTVRSGDSLSRIADRFNVQVQQIENWNSFDSKYIHPGQLLTLYVDVTRAYD</sequence>
<accession>A0ABV2SP13</accession>
<dbReference type="PROSITE" id="PS51782">
    <property type="entry name" value="LYSM"/>
    <property type="match status" value="3"/>
</dbReference>
<dbReference type="InterPro" id="IPR000189">
    <property type="entry name" value="Transglyc_AS"/>
</dbReference>
<reference evidence="3 4" key="1">
    <citation type="submission" date="2024-06" db="EMBL/GenBank/DDBJ databases">
        <title>Genomic Encyclopedia of Type Strains, Phase V (KMG-V): Genome sequencing to study the core and pangenomes of soil and plant-associated prokaryotes.</title>
        <authorList>
            <person name="Whitman W."/>
        </authorList>
    </citation>
    <scope>NUCLEOTIDE SEQUENCE [LARGE SCALE GENOMIC DNA]</scope>
    <source>
        <strain evidence="3 4">NE40</strain>
    </source>
</reference>
<dbReference type="EMBL" id="JBEWTB010000002">
    <property type="protein sequence ID" value="MET4759507.1"/>
    <property type="molecule type" value="Genomic_DNA"/>
</dbReference>
<gene>
    <name evidence="3" type="ORF">V5J35_004699</name>
</gene>
<dbReference type="SUPFAM" id="SSF53955">
    <property type="entry name" value="Lysozyme-like"/>
    <property type="match status" value="1"/>
</dbReference>
<dbReference type="GO" id="GO:0016829">
    <property type="term" value="F:lyase activity"/>
    <property type="evidence" value="ECO:0007669"/>
    <property type="project" value="UniProtKB-KW"/>
</dbReference>
<feature type="domain" description="LysM" evidence="2">
    <location>
        <begin position="493"/>
        <end position="536"/>
    </location>
</feature>
<dbReference type="InterPro" id="IPR036779">
    <property type="entry name" value="LysM_dom_sf"/>
</dbReference>
<dbReference type="Gene3D" id="1.10.530.10">
    <property type="match status" value="1"/>
</dbReference>
<dbReference type="InterPro" id="IPR008258">
    <property type="entry name" value="Transglycosylase_SLT_dom_1"/>
</dbReference>
<dbReference type="CDD" id="cd16894">
    <property type="entry name" value="MltD-like"/>
    <property type="match status" value="1"/>
</dbReference>
<organism evidence="3 4">
    <name type="scientific">Endozoicomonas lisbonensis</name>
    <dbReference type="NCBI Taxonomy" id="3120522"/>
    <lineage>
        <taxon>Bacteria</taxon>
        <taxon>Pseudomonadati</taxon>
        <taxon>Pseudomonadota</taxon>
        <taxon>Gammaproteobacteria</taxon>
        <taxon>Oceanospirillales</taxon>
        <taxon>Endozoicomonadaceae</taxon>
        <taxon>Endozoicomonas</taxon>
    </lineage>
</organism>
<proteinExistence type="inferred from homology"/>
<feature type="domain" description="LysM" evidence="2">
    <location>
        <begin position="434"/>
        <end position="478"/>
    </location>
</feature>
<dbReference type="PANTHER" id="PTHR33734">
    <property type="entry name" value="LYSM DOMAIN-CONTAINING GPI-ANCHORED PROTEIN 2"/>
    <property type="match status" value="1"/>
</dbReference>
<dbReference type="Proteomes" id="UP001549366">
    <property type="component" value="Unassembled WGS sequence"/>
</dbReference>
<evidence type="ECO:0000313" key="4">
    <source>
        <dbReference type="Proteomes" id="UP001549366"/>
    </source>
</evidence>
<dbReference type="InterPro" id="IPR023346">
    <property type="entry name" value="Lysozyme-like_dom_sf"/>
</dbReference>
<dbReference type="Pfam" id="PF01464">
    <property type="entry name" value="SLT"/>
    <property type="match status" value="1"/>
</dbReference>
<dbReference type="PROSITE" id="PS00922">
    <property type="entry name" value="TRANSGLYCOSYLASE"/>
    <property type="match status" value="1"/>
</dbReference>
<dbReference type="InterPro" id="IPR018392">
    <property type="entry name" value="LysM"/>
</dbReference>
<dbReference type="SUPFAM" id="SSF54106">
    <property type="entry name" value="LysM domain"/>
    <property type="match status" value="3"/>
</dbReference>
<dbReference type="Pfam" id="PF01476">
    <property type="entry name" value="LysM"/>
    <property type="match status" value="3"/>
</dbReference>
<dbReference type="Gene3D" id="3.10.350.10">
    <property type="entry name" value="LysM domain"/>
    <property type="match status" value="3"/>
</dbReference>
<keyword evidence="4" id="KW-1185">Reference proteome</keyword>
<protein>
    <submittedName>
        <fullName evidence="3">Membrane-bound lytic murein transglycosylase D</fullName>
        <ecNumber evidence="3">4.2.2.-</ecNumber>
    </submittedName>
</protein>
<dbReference type="PANTHER" id="PTHR33734:SF22">
    <property type="entry name" value="MEMBRANE-BOUND LYTIC MUREIN TRANSGLYCOSYLASE D"/>
    <property type="match status" value="1"/>
</dbReference>
<feature type="domain" description="LysM" evidence="2">
    <location>
        <begin position="359"/>
        <end position="402"/>
    </location>
</feature>